<comment type="caution">
    <text evidence="2">The sequence shown here is derived from an EMBL/GenBank/DDBJ whole genome shotgun (WGS) entry which is preliminary data.</text>
</comment>
<gene>
    <name evidence="2" type="ORF">ENM88_06470</name>
</gene>
<evidence type="ECO:0000313" key="2">
    <source>
        <dbReference type="EMBL" id="HHP05369.1"/>
    </source>
</evidence>
<organism evidence="2">
    <name type="scientific">Thermofilum pendens</name>
    <dbReference type="NCBI Taxonomy" id="2269"/>
    <lineage>
        <taxon>Archaea</taxon>
        <taxon>Thermoproteota</taxon>
        <taxon>Thermoprotei</taxon>
        <taxon>Thermofilales</taxon>
        <taxon>Thermofilaceae</taxon>
        <taxon>Thermofilum</taxon>
    </lineage>
</organism>
<evidence type="ECO:0000259" key="1">
    <source>
        <dbReference type="SMART" id="SM00933"/>
    </source>
</evidence>
<dbReference type="EMBL" id="DRZM01000188">
    <property type="protein sequence ID" value="HHP05369.1"/>
    <property type="molecule type" value="Genomic_DNA"/>
</dbReference>
<dbReference type="AlphaFoldDB" id="A0A7J3X832"/>
<dbReference type="InterPro" id="IPR018977">
    <property type="entry name" value="NurA_domain"/>
</dbReference>
<feature type="domain" description="NurA" evidence="1">
    <location>
        <begin position="52"/>
        <end position="403"/>
    </location>
</feature>
<accession>A0A7J3X832</accession>
<dbReference type="Pfam" id="PF09376">
    <property type="entry name" value="NurA"/>
    <property type="match status" value="1"/>
</dbReference>
<protein>
    <submittedName>
        <fullName evidence="2">DNA double-strand break repair nuclease NurA</fullName>
    </submittedName>
</protein>
<dbReference type="SMART" id="SM00933">
    <property type="entry name" value="NurA"/>
    <property type="match status" value="1"/>
</dbReference>
<proteinExistence type="predicted"/>
<sequence length="435" mass="48938">MPRFADLFVEELRRKKEEVLRVVGAGADLASRYSRLLERVWVGGVCAKRSFSRVFAVDSGSDEVEVAGGGVLLVTRSVALSTDGSELRRLRLDALFPRSVRDYEDFKRLLREHLEHLAALDALEGGAELVLLDGSLYGRMIHVIRELEVEGREDFLLEYVETYGELLTRALKAGVVVAGVSKDSRSTVLKEELLLSELRRLLSGVDSHVREQVMALWESLRRRPRQALEALRRLLREGLDPAVYEVFEEARRATPDSKIIMAVGLGAGYTLPLRLSLERVSMGITDLVVRGAREEVALSLLEKVFPRAADRDGEAFRGRAASVLERLRSYPPVFTTYVVFSRGDDPVRVDVVAAGVAPTLEGSRLLSSVPDFVERVVSHLACMYAGRQGYNMLLLEADRRVRTTPESMELYHKLAMKELSELILHSRRERRFYTP</sequence>
<name>A0A7J3X832_THEPE</name>
<reference evidence="2" key="1">
    <citation type="journal article" date="2020" name="mSystems">
        <title>Genome- and Community-Level Interaction Insights into Carbon Utilization and Element Cycling Functions of Hydrothermarchaeota in Hydrothermal Sediment.</title>
        <authorList>
            <person name="Zhou Z."/>
            <person name="Liu Y."/>
            <person name="Xu W."/>
            <person name="Pan J."/>
            <person name="Luo Z.H."/>
            <person name="Li M."/>
        </authorList>
    </citation>
    <scope>NUCLEOTIDE SEQUENCE [LARGE SCALE GENOMIC DNA]</scope>
    <source>
        <strain evidence="2">SpSt-1125</strain>
    </source>
</reference>